<feature type="compositionally biased region" description="Polar residues" evidence="1">
    <location>
        <begin position="94"/>
        <end position="104"/>
    </location>
</feature>
<accession>A0A5C3FF37</accession>
<name>A0A5C3FF37_9BASI</name>
<dbReference type="Proteomes" id="UP000323386">
    <property type="component" value="Unassembled WGS sequence"/>
</dbReference>
<proteinExistence type="predicted"/>
<protein>
    <submittedName>
        <fullName evidence="2">Uncharacterized protein</fullName>
    </submittedName>
</protein>
<keyword evidence="3" id="KW-1185">Reference proteome</keyword>
<evidence type="ECO:0000256" key="1">
    <source>
        <dbReference type="SAM" id="MobiDB-lite"/>
    </source>
</evidence>
<dbReference type="AlphaFoldDB" id="A0A5C3FF37"/>
<dbReference type="EMBL" id="OOIP01000114">
    <property type="protein sequence ID" value="SPO42297.1"/>
    <property type="molecule type" value="Genomic_DNA"/>
</dbReference>
<feature type="region of interest" description="Disordered" evidence="1">
    <location>
        <begin position="1"/>
        <end position="109"/>
    </location>
</feature>
<reference evidence="2 3" key="1">
    <citation type="submission" date="2018-03" db="EMBL/GenBank/DDBJ databases">
        <authorList>
            <person name="Guldener U."/>
        </authorList>
    </citation>
    <scope>NUCLEOTIDE SEQUENCE [LARGE SCALE GENOMIC DNA]</scope>
    <source>
        <strain evidence="2 3">DAOM196992</strain>
    </source>
</reference>
<sequence>MTAAASPRMAGDGQSGSSEAAASPGRTRQAVARQRQGSGEAAEDQASSGKAAEDQASSGKAASSPRMARDGQATSNICKGYSGSLRKSEGAGQAQLTKQNSACSVTEGGKGSLSEQILLLAMSASAHKRGVACSAKTYKQLE</sequence>
<evidence type="ECO:0000313" key="3">
    <source>
        <dbReference type="Proteomes" id="UP000323386"/>
    </source>
</evidence>
<gene>
    <name evidence="2" type="ORF">PSFLO_07780</name>
</gene>
<evidence type="ECO:0000313" key="2">
    <source>
        <dbReference type="EMBL" id="SPO42297.1"/>
    </source>
</evidence>
<organism evidence="2 3">
    <name type="scientific">Pseudozyma flocculosa</name>
    <dbReference type="NCBI Taxonomy" id="84751"/>
    <lineage>
        <taxon>Eukaryota</taxon>
        <taxon>Fungi</taxon>
        <taxon>Dikarya</taxon>
        <taxon>Basidiomycota</taxon>
        <taxon>Ustilaginomycotina</taxon>
        <taxon>Ustilaginomycetes</taxon>
        <taxon>Ustilaginales</taxon>
        <taxon>Ustilaginaceae</taxon>
        <taxon>Pseudozyma</taxon>
    </lineage>
</organism>